<evidence type="ECO:0000313" key="2">
    <source>
        <dbReference type="Proteomes" id="UP001151752"/>
    </source>
</evidence>
<keyword evidence="2" id="KW-1185">Reference proteome</keyword>
<dbReference type="Proteomes" id="UP001151752">
    <property type="component" value="Chromosome 2"/>
</dbReference>
<protein>
    <submittedName>
        <fullName evidence="1">Uncharacterized protein</fullName>
    </submittedName>
</protein>
<reference evidence="1" key="2">
    <citation type="journal article" date="2023" name="Int. J. Mol. Sci.">
        <title>De Novo Assembly and Annotation of 11 Diverse Shrub Willow (Salix) Genomes Reveals Novel Gene Organization in Sex-Linked Regions.</title>
        <authorList>
            <person name="Hyden B."/>
            <person name="Feng K."/>
            <person name="Yates T.B."/>
            <person name="Jawdy S."/>
            <person name="Cereghino C."/>
            <person name="Smart L.B."/>
            <person name="Muchero W."/>
        </authorList>
    </citation>
    <scope>NUCLEOTIDE SEQUENCE</scope>
    <source>
        <tissue evidence="1">Shoot tip</tissue>
    </source>
</reference>
<name>A0A9Q0TET2_9ROSI</name>
<accession>A0A9Q0TET2</accession>
<feature type="non-terminal residue" evidence="1">
    <location>
        <position position="46"/>
    </location>
</feature>
<organism evidence="1 2">
    <name type="scientific">Salix koriyanagi</name>
    <dbReference type="NCBI Taxonomy" id="2511006"/>
    <lineage>
        <taxon>Eukaryota</taxon>
        <taxon>Viridiplantae</taxon>
        <taxon>Streptophyta</taxon>
        <taxon>Embryophyta</taxon>
        <taxon>Tracheophyta</taxon>
        <taxon>Spermatophyta</taxon>
        <taxon>Magnoliopsida</taxon>
        <taxon>eudicotyledons</taxon>
        <taxon>Gunneridae</taxon>
        <taxon>Pentapetalae</taxon>
        <taxon>rosids</taxon>
        <taxon>fabids</taxon>
        <taxon>Malpighiales</taxon>
        <taxon>Salicaceae</taxon>
        <taxon>Saliceae</taxon>
        <taxon>Salix</taxon>
    </lineage>
</organism>
<gene>
    <name evidence="1" type="ORF">OIU74_011250</name>
</gene>
<reference evidence="1" key="1">
    <citation type="submission" date="2022-11" db="EMBL/GenBank/DDBJ databases">
        <authorList>
            <person name="Hyden B.L."/>
            <person name="Feng K."/>
            <person name="Yates T."/>
            <person name="Jawdy S."/>
            <person name="Smart L.B."/>
            <person name="Muchero W."/>
        </authorList>
    </citation>
    <scope>NUCLEOTIDE SEQUENCE</scope>
    <source>
        <tissue evidence="1">Shoot tip</tissue>
    </source>
</reference>
<sequence>MPKSGGEKKGEGLCPCSEILHRDSRNLSYNKFTVLKALVLRWVERK</sequence>
<dbReference type="AlphaFoldDB" id="A0A9Q0TET2"/>
<dbReference type="EMBL" id="JAPFFM010000015">
    <property type="protein sequence ID" value="KAJ6710329.1"/>
    <property type="molecule type" value="Genomic_DNA"/>
</dbReference>
<evidence type="ECO:0000313" key="1">
    <source>
        <dbReference type="EMBL" id="KAJ6710329.1"/>
    </source>
</evidence>
<proteinExistence type="predicted"/>
<comment type="caution">
    <text evidence="1">The sequence shown here is derived from an EMBL/GenBank/DDBJ whole genome shotgun (WGS) entry which is preliminary data.</text>
</comment>